<keyword evidence="2 6" id="KW-0812">Transmembrane</keyword>
<comment type="subcellular location">
    <subcellularLocation>
        <location evidence="1">Membrane</location>
    </subcellularLocation>
</comment>
<evidence type="ECO:0000256" key="2">
    <source>
        <dbReference type="ARBA" id="ARBA00022692"/>
    </source>
</evidence>
<name>A0A2S8AEN7_9FLAO</name>
<reference evidence="7 8" key="1">
    <citation type="submission" date="2018-02" db="EMBL/GenBank/DDBJ databases">
        <title>Genome sequences of Apibacter spp., gut symbionts of Asian honey bees.</title>
        <authorList>
            <person name="Kwong W.K."/>
            <person name="Steele M.I."/>
            <person name="Moran N.A."/>
        </authorList>
    </citation>
    <scope>NUCLEOTIDE SEQUENCE [LARGE SCALE GENOMIC DNA]</scope>
    <source>
        <strain evidence="8">wkB301</strain>
    </source>
</reference>
<evidence type="ECO:0000256" key="4">
    <source>
        <dbReference type="ARBA" id="ARBA00023136"/>
    </source>
</evidence>
<comment type="caution">
    <text evidence="7">The sequence shown here is derived from an EMBL/GenBank/DDBJ whole genome shotgun (WGS) entry which is preliminary data.</text>
</comment>
<keyword evidence="4 6" id="KW-0472">Membrane</keyword>
<feature type="transmembrane region" description="Helical" evidence="6">
    <location>
        <begin position="81"/>
        <end position="107"/>
    </location>
</feature>
<accession>A0A2S8AEN7</accession>
<organism evidence="7 8">
    <name type="scientific">Apibacter adventoris</name>
    <dbReference type="NCBI Taxonomy" id="1679466"/>
    <lineage>
        <taxon>Bacteria</taxon>
        <taxon>Pseudomonadati</taxon>
        <taxon>Bacteroidota</taxon>
        <taxon>Flavobacteriia</taxon>
        <taxon>Flavobacteriales</taxon>
        <taxon>Weeksellaceae</taxon>
        <taxon>Apibacter</taxon>
    </lineage>
</organism>
<dbReference type="OrthoDB" id="9815705at2"/>
<keyword evidence="8" id="KW-1185">Reference proteome</keyword>
<feature type="region of interest" description="Disordered" evidence="5">
    <location>
        <begin position="1"/>
        <end position="20"/>
    </location>
</feature>
<sequence>MENQNFEQPSQSSEDHFTVTPSMPSNNLPLAIISTILGCCSPCWIGLILGIIAIVYSSQVRTKYNAQDYDGALQAAKNVKIFSFISLGLVVVYIIIQLVILSIYGIGYYKNYFKQFR</sequence>
<proteinExistence type="predicted"/>
<evidence type="ECO:0008006" key="9">
    <source>
        <dbReference type="Google" id="ProtNLM"/>
    </source>
</evidence>
<evidence type="ECO:0000256" key="6">
    <source>
        <dbReference type="SAM" id="Phobius"/>
    </source>
</evidence>
<dbReference type="EMBL" id="PSZM01000034">
    <property type="protein sequence ID" value="PQL93457.1"/>
    <property type="molecule type" value="Genomic_DNA"/>
</dbReference>
<evidence type="ECO:0000256" key="1">
    <source>
        <dbReference type="ARBA" id="ARBA00004370"/>
    </source>
</evidence>
<feature type="transmembrane region" description="Helical" evidence="6">
    <location>
        <begin position="30"/>
        <end position="56"/>
    </location>
</feature>
<evidence type="ECO:0000313" key="7">
    <source>
        <dbReference type="EMBL" id="PQL93457.1"/>
    </source>
</evidence>
<dbReference type="AlphaFoldDB" id="A0A2S8AEN7"/>
<feature type="compositionally biased region" description="Polar residues" evidence="5">
    <location>
        <begin position="1"/>
        <end position="12"/>
    </location>
</feature>
<evidence type="ECO:0000256" key="5">
    <source>
        <dbReference type="SAM" id="MobiDB-lite"/>
    </source>
</evidence>
<dbReference type="PANTHER" id="PTHR14948:SF25">
    <property type="entry name" value="DUF4190 DOMAIN-CONTAINING PROTEIN"/>
    <property type="match status" value="1"/>
</dbReference>
<evidence type="ECO:0000256" key="3">
    <source>
        <dbReference type="ARBA" id="ARBA00022989"/>
    </source>
</evidence>
<dbReference type="RefSeq" id="WP_105246452.1">
    <property type="nucleotide sequence ID" value="NZ_PSZM01000034.1"/>
</dbReference>
<dbReference type="Pfam" id="PF04505">
    <property type="entry name" value="CD225"/>
    <property type="match status" value="1"/>
</dbReference>
<protein>
    <recommendedName>
        <fullName evidence="9">CD225/dispanin family protein</fullName>
    </recommendedName>
</protein>
<evidence type="ECO:0000313" key="8">
    <source>
        <dbReference type="Proteomes" id="UP000238042"/>
    </source>
</evidence>
<dbReference type="Proteomes" id="UP000238042">
    <property type="component" value="Unassembled WGS sequence"/>
</dbReference>
<gene>
    <name evidence="7" type="ORF">C4S77_04755</name>
</gene>
<dbReference type="PANTHER" id="PTHR14948">
    <property type="entry name" value="NG5"/>
    <property type="match status" value="1"/>
</dbReference>
<dbReference type="GO" id="GO:0016020">
    <property type="term" value="C:membrane"/>
    <property type="evidence" value="ECO:0007669"/>
    <property type="project" value="UniProtKB-SubCell"/>
</dbReference>
<dbReference type="InterPro" id="IPR051423">
    <property type="entry name" value="CD225/Dispanin"/>
</dbReference>
<keyword evidence="3 6" id="KW-1133">Transmembrane helix</keyword>
<dbReference type="InterPro" id="IPR007593">
    <property type="entry name" value="CD225/Dispanin_fam"/>
</dbReference>